<evidence type="ECO:0000256" key="6">
    <source>
        <dbReference type="ARBA" id="ARBA00023170"/>
    </source>
</evidence>
<evidence type="ECO:0000256" key="8">
    <source>
        <dbReference type="RuleBase" id="RU000688"/>
    </source>
</evidence>
<dbReference type="AlphaFoldDB" id="A0A813PVW1"/>
<proteinExistence type="inferred from homology"/>
<keyword evidence="2 8" id="KW-0812">Transmembrane</keyword>
<keyword evidence="12" id="KW-1185">Reference proteome</keyword>
<keyword evidence="7 8" id="KW-0807">Transducer</keyword>
<feature type="domain" description="G-protein coupled receptors family 1 profile" evidence="10">
    <location>
        <begin position="33"/>
        <end position="412"/>
    </location>
</feature>
<comment type="subcellular location">
    <subcellularLocation>
        <location evidence="1">Membrane</location>
        <topology evidence="1">Multi-pass membrane protein</topology>
    </subcellularLocation>
</comment>
<dbReference type="OrthoDB" id="9990906at2759"/>
<protein>
    <recommendedName>
        <fullName evidence="10">G-protein coupled receptors family 1 profile domain-containing protein</fullName>
    </recommendedName>
</protein>
<evidence type="ECO:0000256" key="7">
    <source>
        <dbReference type="ARBA" id="ARBA00023224"/>
    </source>
</evidence>
<feature type="transmembrane region" description="Helical" evidence="9">
    <location>
        <begin position="94"/>
        <end position="116"/>
    </location>
</feature>
<dbReference type="PANTHER" id="PTHR24243">
    <property type="entry name" value="G-PROTEIN COUPLED RECEPTOR"/>
    <property type="match status" value="1"/>
</dbReference>
<accession>A0A813PVW1</accession>
<organism evidence="11 12">
    <name type="scientific">Brachionus calyciflorus</name>
    <dbReference type="NCBI Taxonomy" id="104777"/>
    <lineage>
        <taxon>Eukaryota</taxon>
        <taxon>Metazoa</taxon>
        <taxon>Spiralia</taxon>
        <taxon>Gnathifera</taxon>
        <taxon>Rotifera</taxon>
        <taxon>Eurotatoria</taxon>
        <taxon>Monogononta</taxon>
        <taxon>Pseudotrocha</taxon>
        <taxon>Ploima</taxon>
        <taxon>Brachionidae</taxon>
        <taxon>Brachionus</taxon>
    </lineage>
</organism>
<dbReference type="PRINTS" id="PR00237">
    <property type="entry name" value="GPCRRHODOPSN"/>
</dbReference>
<evidence type="ECO:0000256" key="3">
    <source>
        <dbReference type="ARBA" id="ARBA00022989"/>
    </source>
</evidence>
<feature type="transmembrane region" description="Helical" evidence="9">
    <location>
        <begin position="175"/>
        <end position="200"/>
    </location>
</feature>
<feature type="transmembrane region" description="Helical" evidence="9">
    <location>
        <begin position="392"/>
        <end position="414"/>
    </location>
</feature>
<keyword evidence="3 9" id="KW-1133">Transmembrane helix</keyword>
<dbReference type="PANTHER" id="PTHR24243:SF230">
    <property type="entry name" value="G-PROTEIN COUPLED RECEPTORS FAMILY 1 PROFILE DOMAIN-CONTAINING PROTEIN"/>
    <property type="match status" value="1"/>
</dbReference>
<evidence type="ECO:0000313" key="11">
    <source>
        <dbReference type="EMBL" id="CAF0754341.1"/>
    </source>
</evidence>
<dbReference type="GO" id="GO:0004930">
    <property type="term" value="F:G protein-coupled receptor activity"/>
    <property type="evidence" value="ECO:0007669"/>
    <property type="project" value="UniProtKB-KW"/>
</dbReference>
<evidence type="ECO:0000259" key="10">
    <source>
        <dbReference type="PROSITE" id="PS50262"/>
    </source>
</evidence>
<keyword evidence="4 8" id="KW-0297">G-protein coupled receptor</keyword>
<evidence type="ECO:0000256" key="5">
    <source>
        <dbReference type="ARBA" id="ARBA00023136"/>
    </source>
</evidence>
<comment type="similarity">
    <text evidence="8">Belongs to the G-protein coupled receptor 1 family.</text>
</comment>
<dbReference type="GO" id="GO:0005886">
    <property type="term" value="C:plasma membrane"/>
    <property type="evidence" value="ECO:0007669"/>
    <property type="project" value="TreeGrafter"/>
</dbReference>
<dbReference type="PROSITE" id="PS00237">
    <property type="entry name" value="G_PROTEIN_RECEP_F1_1"/>
    <property type="match status" value="1"/>
</dbReference>
<name>A0A813PVW1_9BILA</name>
<keyword evidence="6 8" id="KW-0675">Receptor</keyword>
<dbReference type="EMBL" id="CAJNOC010000389">
    <property type="protein sequence ID" value="CAF0754341.1"/>
    <property type="molecule type" value="Genomic_DNA"/>
</dbReference>
<keyword evidence="5 9" id="KW-0472">Membrane</keyword>
<dbReference type="InterPro" id="IPR000276">
    <property type="entry name" value="GPCR_Rhodpsn"/>
</dbReference>
<evidence type="ECO:0000256" key="2">
    <source>
        <dbReference type="ARBA" id="ARBA00022692"/>
    </source>
</evidence>
<comment type="caution">
    <text evidence="11">The sequence shown here is derived from an EMBL/GenBank/DDBJ whole genome shotgun (WGS) entry which is preliminary data.</text>
</comment>
<evidence type="ECO:0000313" key="12">
    <source>
        <dbReference type="Proteomes" id="UP000663879"/>
    </source>
</evidence>
<feature type="transmembrane region" description="Helical" evidence="9">
    <location>
        <begin position="20"/>
        <end position="43"/>
    </location>
</feature>
<evidence type="ECO:0000256" key="9">
    <source>
        <dbReference type="SAM" id="Phobius"/>
    </source>
</evidence>
<sequence length="431" mass="49781">MDTNIPIQKLLIKLLANMEPVYIIMIVVVGLIGNTISCAIFVFTKLNNKHSNFILSALALSDNGFLIILFIANLKYFGYDLVNQNEYVCKFTAYFSYVFGFLSVWYVILFSVERFIVVQFPLKKYEICDQTRNKLSVGILFIFTLIFYSSSYYTAHIENGYCSFKKEWIELVHLMSIVDVIITIVVPFIVILFTNVSIYCKLMKKLNISTTVGHISVRKNDELSTDASYVYARVDDKSKNENSEAISSINAILLNSRRKTVSLTPERLVVPTIHIKKQISYPELSSFNENEYHGAKIKVPLTKKPNFILFRKFSVFTSLLRRSAELKRAKMYSKTTRMLIIISITFIVLNSPMAISKVQSVIISNLEKNLNKTVNLKNSTAIREDENLNHELFNWIAGYFYYLNFSINFFLYVLNGSQFKEILLKLTKRKK</sequence>
<dbReference type="SUPFAM" id="SSF81321">
    <property type="entry name" value="Family A G protein-coupled receptor-like"/>
    <property type="match status" value="1"/>
</dbReference>
<dbReference type="PROSITE" id="PS50262">
    <property type="entry name" value="G_PROTEIN_RECEP_F1_2"/>
    <property type="match status" value="1"/>
</dbReference>
<dbReference type="Proteomes" id="UP000663879">
    <property type="component" value="Unassembled WGS sequence"/>
</dbReference>
<evidence type="ECO:0000256" key="4">
    <source>
        <dbReference type="ARBA" id="ARBA00023040"/>
    </source>
</evidence>
<dbReference type="InterPro" id="IPR017452">
    <property type="entry name" value="GPCR_Rhodpsn_7TM"/>
</dbReference>
<feature type="transmembrane region" description="Helical" evidence="9">
    <location>
        <begin position="338"/>
        <end position="355"/>
    </location>
</feature>
<feature type="transmembrane region" description="Helical" evidence="9">
    <location>
        <begin position="55"/>
        <end position="74"/>
    </location>
</feature>
<evidence type="ECO:0000256" key="1">
    <source>
        <dbReference type="ARBA" id="ARBA00004141"/>
    </source>
</evidence>
<feature type="transmembrane region" description="Helical" evidence="9">
    <location>
        <begin position="137"/>
        <end position="155"/>
    </location>
</feature>
<dbReference type="Gene3D" id="1.20.1070.10">
    <property type="entry name" value="Rhodopsin 7-helix transmembrane proteins"/>
    <property type="match status" value="2"/>
</dbReference>
<dbReference type="Pfam" id="PF00001">
    <property type="entry name" value="7tm_1"/>
    <property type="match status" value="1"/>
</dbReference>
<reference evidence="11" key="1">
    <citation type="submission" date="2021-02" db="EMBL/GenBank/DDBJ databases">
        <authorList>
            <person name="Nowell W R."/>
        </authorList>
    </citation>
    <scope>NUCLEOTIDE SEQUENCE</scope>
    <source>
        <strain evidence="11">Ploen Becks lab</strain>
    </source>
</reference>
<gene>
    <name evidence="11" type="ORF">OXX778_LOCUS4089</name>
</gene>